<keyword evidence="4" id="KW-0670">Pyruvate</keyword>
<dbReference type="Gene3D" id="3.50.30.10">
    <property type="entry name" value="Phosphohistidine domain"/>
    <property type="match status" value="1"/>
</dbReference>
<dbReference type="InterPro" id="IPR008279">
    <property type="entry name" value="PEP-util_enz_mobile_dom"/>
</dbReference>
<reference evidence="4" key="1">
    <citation type="journal article" date="2020" name="Microorganisms">
        <title>Isolation, Genomic and Metabolomic Characterization of Streptomyces tendae VITAKN with Quorum Sensing Inhibitory Activity from Southern India.</title>
        <authorList>
            <person name="Ishaque N.M."/>
            <person name="Burgsdorf I."/>
            <person name="Limlingan Malit J.J."/>
            <person name="Saha S."/>
            <person name="Teta R."/>
            <person name="Ewe D."/>
            <person name="Kannabiran K."/>
            <person name="Hrouzek P."/>
            <person name="Steindler L."/>
            <person name="Costantino V."/>
            <person name="Saurav K."/>
        </authorList>
    </citation>
    <scope>NUCLEOTIDE SEQUENCE</scope>
    <source>
        <strain evidence="4">VITAKN</strain>
    </source>
</reference>
<name>A0A6B3QVH3_STRTE</name>
<dbReference type="PANTHER" id="PTHR43615">
    <property type="entry name" value="PHOSPHOENOLPYRUVATE SYNTHASE-RELATED"/>
    <property type="match status" value="1"/>
</dbReference>
<dbReference type="InterPro" id="IPR013815">
    <property type="entry name" value="ATP_grasp_subdomain_1"/>
</dbReference>
<dbReference type="SUPFAM" id="SSF52009">
    <property type="entry name" value="Phosphohistidine domain"/>
    <property type="match status" value="1"/>
</dbReference>
<feature type="region of interest" description="Disordered" evidence="1">
    <location>
        <begin position="525"/>
        <end position="553"/>
    </location>
</feature>
<dbReference type="InterPro" id="IPR036637">
    <property type="entry name" value="Phosphohistidine_dom_sf"/>
</dbReference>
<evidence type="ECO:0000313" key="4">
    <source>
        <dbReference type="EMBL" id="NEV90475.1"/>
    </source>
</evidence>
<evidence type="ECO:0000259" key="3">
    <source>
        <dbReference type="Pfam" id="PF01326"/>
    </source>
</evidence>
<sequence>MAEDVVDLIEAAELPLEQVGGKARGLGRLVAAGFPVPPGFCLTVDAFAASPDGAEDEGDAGGPGLLPDAVARARARWDTLHAPHGVAVRSSATSEDGATSSAAGQYESVLGVRTFEELLAAVGRCRRSRHSAGAEAYRGRIGLDDEAPAMAVVVQALVAPTWAGVVFTAEGPVARADHLVLVEAVEGLGTGLVDGLVEPSRAAFSRHEPHAPAFSTSFGERMGESAERSGPLRALVRTALAVEEALGGPQDIEWALDDDGLHVLQARPITAAVPHPTRFGDWVSEVPGARWARMSICDSWLSDPLSPLFASTLFPTLIDRWATNWGGPTALRRRSPLIPEPMHGTVNGFAYLRFDFPLSRHPLRTLRLTARWLGFHLSRVERRWRGEVLPALRDGLERARDTPLADLAPAEVLRRIRTVEELSARYWAVIGGLAWHWNTSEWLLDAVLARGGRRTAGMTAGSLLVGGERLAHQADRALERIAAADPAAEEELLREYLERFGHLVYSLDPAEATAIDDPSMLRSVVAGRRDGGEPGTRAQLPGSGGDGDPVRRLGRGPLGRTRLRIYRWAHHWSGVRDEALHHFTLGWPFMRAGYLELGARLVRAGLLDADDDVFYLTGEELSGWVSTGAGDARWRDLVSERRLRRQWQRRLNPPDVVPADARIMLFGTDITSLALFGVERQEEREDGLSGSAVSPGSYTGRARVVHEIAQADALERGEILVVRQVTPAWAPLLARVGAVVADVGGALSHGSVVAREYGIPAVMGVRTATSRIVTGNMLTVDGDSGTVRLLGDA</sequence>
<dbReference type="RefSeq" id="WP_164460085.1">
    <property type="nucleotide sequence ID" value="NZ_JAAIFS010000006.1"/>
</dbReference>
<dbReference type="PANTHER" id="PTHR43615:SF1">
    <property type="entry name" value="PPDK_N DOMAIN-CONTAINING PROTEIN"/>
    <property type="match status" value="1"/>
</dbReference>
<feature type="domain" description="Pyruvate phosphate dikinase AMP/ATP-binding" evidence="3">
    <location>
        <begin position="80"/>
        <end position="271"/>
    </location>
</feature>
<dbReference type="GO" id="GO:0016301">
    <property type="term" value="F:kinase activity"/>
    <property type="evidence" value="ECO:0007669"/>
    <property type="project" value="InterPro"/>
</dbReference>
<feature type="domain" description="PEP-utilising enzyme mobile" evidence="2">
    <location>
        <begin position="715"/>
        <end position="785"/>
    </location>
</feature>
<dbReference type="AlphaFoldDB" id="A0A6B3QVH3"/>
<dbReference type="InterPro" id="IPR002192">
    <property type="entry name" value="PPDK_AMP/ATP-bd"/>
</dbReference>
<evidence type="ECO:0000259" key="2">
    <source>
        <dbReference type="Pfam" id="PF00391"/>
    </source>
</evidence>
<dbReference type="Gene3D" id="3.30.1490.20">
    <property type="entry name" value="ATP-grasp fold, A domain"/>
    <property type="match status" value="2"/>
</dbReference>
<dbReference type="EMBL" id="JAAIFS010000006">
    <property type="protein sequence ID" value="NEV90475.1"/>
    <property type="molecule type" value="Genomic_DNA"/>
</dbReference>
<comment type="caution">
    <text evidence="4">The sequence shown here is derived from an EMBL/GenBank/DDBJ whole genome shotgun (WGS) entry which is preliminary data.</text>
</comment>
<dbReference type="GO" id="GO:0005524">
    <property type="term" value="F:ATP binding"/>
    <property type="evidence" value="ECO:0007669"/>
    <property type="project" value="InterPro"/>
</dbReference>
<gene>
    <name evidence="4" type="ORF">GUR47_28005</name>
</gene>
<dbReference type="Pfam" id="PF00391">
    <property type="entry name" value="PEP-utilizers"/>
    <property type="match status" value="1"/>
</dbReference>
<evidence type="ECO:0000256" key="1">
    <source>
        <dbReference type="SAM" id="MobiDB-lite"/>
    </source>
</evidence>
<dbReference type="Pfam" id="PF01326">
    <property type="entry name" value="PPDK_N"/>
    <property type="match status" value="1"/>
</dbReference>
<proteinExistence type="predicted"/>
<organism evidence="4">
    <name type="scientific">Streptomyces tendae</name>
    <dbReference type="NCBI Taxonomy" id="1932"/>
    <lineage>
        <taxon>Bacteria</taxon>
        <taxon>Bacillati</taxon>
        <taxon>Actinomycetota</taxon>
        <taxon>Actinomycetes</taxon>
        <taxon>Kitasatosporales</taxon>
        <taxon>Streptomycetaceae</taxon>
        <taxon>Streptomyces</taxon>
    </lineage>
</organism>
<dbReference type="Gene3D" id="3.30.470.20">
    <property type="entry name" value="ATP-grasp fold, B domain"/>
    <property type="match status" value="2"/>
</dbReference>
<dbReference type="SUPFAM" id="SSF56059">
    <property type="entry name" value="Glutathione synthetase ATP-binding domain-like"/>
    <property type="match status" value="1"/>
</dbReference>
<accession>A0A6B3QVH3</accession>
<dbReference type="InterPro" id="IPR051549">
    <property type="entry name" value="PEP_Utilizing_Enz"/>
</dbReference>
<protein>
    <submittedName>
        <fullName evidence="4">Phosphoenolpyruvate synthase</fullName>
    </submittedName>
</protein>